<comment type="caution">
    <text evidence="9">The sequence shown here is derived from an EMBL/GenBank/DDBJ whole genome shotgun (WGS) entry which is preliminary data.</text>
</comment>
<comment type="catalytic activity">
    <reaction evidence="6 7">
        <text>NAD(+) + (deoxyribonucleotide)n-3'-hydroxyl + 5'-phospho-(deoxyribonucleotide)m = (deoxyribonucleotide)n+m + AMP + beta-nicotinamide D-nucleotide.</text>
        <dbReference type="EC" id="6.5.1.2"/>
    </reaction>
</comment>
<dbReference type="NCBIfam" id="NF005987">
    <property type="entry name" value="PRK08097.1"/>
    <property type="match status" value="1"/>
</dbReference>
<organism evidence="9 10">
    <name type="scientific">Providencia stuartii</name>
    <dbReference type="NCBI Taxonomy" id="588"/>
    <lineage>
        <taxon>Bacteria</taxon>
        <taxon>Pseudomonadati</taxon>
        <taxon>Pseudomonadota</taxon>
        <taxon>Gammaproteobacteria</taxon>
        <taxon>Enterobacterales</taxon>
        <taxon>Morganellaceae</taxon>
        <taxon>Providencia</taxon>
    </lineage>
</organism>
<dbReference type="GO" id="GO:0006260">
    <property type="term" value="P:DNA replication"/>
    <property type="evidence" value="ECO:0007669"/>
    <property type="project" value="UniProtKB-KW"/>
</dbReference>
<keyword evidence="1 7" id="KW-0436">Ligase</keyword>
<evidence type="ECO:0000256" key="6">
    <source>
        <dbReference type="ARBA" id="ARBA00034005"/>
    </source>
</evidence>
<keyword evidence="3 7" id="KW-0227">DNA damage</keyword>
<dbReference type="SUPFAM" id="SSF47781">
    <property type="entry name" value="RuvA domain 2-like"/>
    <property type="match status" value="1"/>
</dbReference>
<dbReference type="EMBL" id="LVIE01000201">
    <property type="protein sequence ID" value="OHT22937.1"/>
    <property type="molecule type" value="Genomic_DNA"/>
</dbReference>
<accession>A0A1S1HLL6</accession>
<dbReference type="GO" id="GO:0006281">
    <property type="term" value="P:DNA repair"/>
    <property type="evidence" value="ECO:0007669"/>
    <property type="project" value="UniProtKB-KW"/>
</dbReference>
<evidence type="ECO:0000313" key="9">
    <source>
        <dbReference type="EMBL" id="OHT22937.1"/>
    </source>
</evidence>
<comment type="function">
    <text evidence="7">Catalyzes the formation of phosphodiester linkages between 5'-phosphoryl and 3'-hydroxyl groups in double-stranded DNA using NAD as a coenzyme and as the energy source for the reaction.</text>
</comment>
<dbReference type="Pfam" id="PF01653">
    <property type="entry name" value="DNA_ligase_aden"/>
    <property type="match status" value="1"/>
</dbReference>
<evidence type="ECO:0000256" key="3">
    <source>
        <dbReference type="ARBA" id="ARBA00022763"/>
    </source>
</evidence>
<dbReference type="GO" id="GO:0003911">
    <property type="term" value="F:DNA ligase (NAD+) activity"/>
    <property type="evidence" value="ECO:0007669"/>
    <property type="project" value="UniProtKB-UniRule"/>
</dbReference>
<dbReference type="InterPro" id="IPR004150">
    <property type="entry name" value="NAD_DNA_ligase_OB"/>
</dbReference>
<keyword evidence="2 7" id="KW-0235">DNA replication</keyword>
<dbReference type="SMART" id="SM00532">
    <property type="entry name" value="LIGANc"/>
    <property type="match status" value="1"/>
</dbReference>
<dbReference type="InterPro" id="IPR020923">
    <property type="entry name" value="DNA_ligase_B"/>
</dbReference>
<dbReference type="Gene3D" id="2.40.50.140">
    <property type="entry name" value="Nucleic acid-binding proteins"/>
    <property type="match status" value="1"/>
</dbReference>
<dbReference type="InterPro" id="IPR013839">
    <property type="entry name" value="DNAligase_adenylation"/>
</dbReference>
<proteinExistence type="inferred from homology"/>
<dbReference type="Proteomes" id="UP000179588">
    <property type="component" value="Unassembled WGS sequence"/>
</dbReference>
<dbReference type="SUPFAM" id="SSF50249">
    <property type="entry name" value="Nucleic acid-binding proteins"/>
    <property type="match status" value="1"/>
</dbReference>
<dbReference type="SUPFAM" id="SSF56091">
    <property type="entry name" value="DNA ligase/mRNA capping enzyme, catalytic domain"/>
    <property type="match status" value="1"/>
</dbReference>
<sequence>MKRIFVLGKQCLLIFWVFGVGIFYSRYSSASHCSIMNQTAIETESQRLGLQLQHWNRLYRLSGSSPINDETYDQLFNTWQHWQACQNLPTQLPLLNLSTEQRVTKHPVAHTGLKKLNETEIEHWLDTRTNVWLQPKLDGVAVSLVYKQGKLVSMISRGNGIEGLEWRDKADFIPSLPKEILTSRPLLIFQGELFWRLENHIQQSKGGVNARNQIAGWLMRKTVPEIPENNIGVFIWAWPNGPKNGKQQWEQLANLGFTLSQQHSHKIENMDQVRVWQQHYYQQSMPFATDGIVLKSFPTPQMDAWQANSNSWAVAWKHPHKSRLSTVIELSFHVGRTGRVSVVAEIEPIELDSKVVHRVSLGPLSAWHKKDVVAGDTIQVGLAGHGIPKLESVIWRPQQRKVLDTSLFSQFHFFSCFTAKPHCYQQFVARLNWLGKQLKIKGISEGTWREWVENHQLTSLTTWLSTNWQDNLPNSKKVAKLIVQFRNAYKQPLKNWLKGLGIPLNDKYLSFFSELSQLNDAVFINSLGLSLESKEKLERWLLIPEIQEALLVIDDLKVKPPT</sequence>
<dbReference type="HAMAP" id="MF_01587">
    <property type="entry name" value="DNA_ligase_B"/>
    <property type="match status" value="1"/>
</dbReference>
<gene>
    <name evidence="7" type="primary">ligB</name>
    <name evidence="9" type="ORF">A3Q29_08300</name>
</gene>
<dbReference type="EC" id="6.5.1.2" evidence="7"/>
<dbReference type="Gene3D" id="3.30.470.30">
    <property type="entry name" value="DNA ligase/mRNA capping enzyme"/>
    <property type="match status" value="1"/>
</dbReference>
<dbReference type="Pfam" id="PF03120">
    <property type="entry name" value="OB_DNA_ligase"/>
    <property type="match status" value="1"/>
</dbReference>
<dbReference type="AlphaFoldDB" id="A0A1S1HLL6"/>
<dbReference type="PANTHER" id="PTHR47810">
    <property type="entry name" value="DNA LIGASE"/>
    <property type="match status" value="1"/>
</dbReference>
<keyword evidence="10" id="KW-1185">Reference proteome</keyword>
<feature type="active site" description="N6-AMP-lysine intermediate" evidence="7">
    <location>
        <position position="136"/>
    </location>
</feature>
<dbReference type="InterPro" id="IPR010994">
    <property type="entry name" value="RuvA_2-like"/>
</dbReference>
<feature type="domain" description="NAD-dependent DNA ligase N-terminal" evidence="8">
    <location>
        <begin position="40"/>
        <end position="439"/>
    </location>
</feature>
<keyword evidence="5 7" id="KW-0234">DNA repair</keyword>
<dbReference type="RefSeq" id="WP_081336020.1">
    <property type="nucleotide sequence ID" value="NZ_CANMXG010000008.1"/>
</dbReference>
<dbReference type="PANTHER" id="PTHR47810:SF1">
    <property type="entry name" value="DNA LIGASE B"/>
    <property type="match status" value="1"/>
</dbReference>
<reference evidence="9 10" key="1">
    <citation type="submission" date="2016-03" db="EMBL/GenBank/DDBJ databases">
        <title>Genome sequence of Providencia stuartii strain, isolated from the salivary glands of larval Lucilia sericata.</title>
        <authorList>
            <person name="Yuan Y."/>
            <person name="Zhang Y."/>
            <person name="Fu S."/>
            <person name="Crippen T.L."/>
            <person name="Visi D."/>
            <person name="Benbow M.E."/>
            <person name="Allen M."/>
            <person name="Tomberlin J.K."/>
            <person name="Sze S.-H."/>
            <person name="Tarone A.M."/>
        </authorList>
    </citation>
    <scope>NUCLEOTIDE SEQUENCE [LARGE SCALE GENOMIC DNA]</scope>
    <source>
        <strain evidence="9 10">Crippen</strain>
    </source>
</reference>
<evidence type="ECO:0000256" key="7">
    <source>
        <dbReference type="HAMAP-Rule" id="MF_01587"/>
    </source>
</evidence>
<evidence type="ECO:0000256" key="2">
    <source>
        <dbReference type="ARBA" id="ARBA00022705"/>
    </source>
</evidence>
<protein>
    <recommendedName>
        <fullName evidence="7">DNA ligase B</fullName>
        <ecNumber evidence="7">6.5.1.2</ecNumber>
    </recommendedName>
    <alternativeName>
        <fullName evidence="7">Polydeoxyribonucleotide synthase [NAD(+)] B</fullName>
    </alternativeName>
</protein>
<evidence type="ECO:0000256" key="5">
    <source>
        <dbReference type="ARBA" id="ARBA00023204"/>
    </source>
</evidence>
<dbReference type="InterPro" id="IPR013840">
    <property type="entry name" value="DNAligase_N"/>
</dbReference>
<dbReference type="InterPro" id="IPR050326">
    <property type="entry name" value="NAD_dep_DNA_ligaseB"/>
</dbReference>
<name>A0A1S1HLL6_PROST</name>
<evidence type="ECO:0000259" key="8">
    <source>
        <dbReference type="SMART" id="SM00532"/>
    </source>
</evidence>
<evidence type="ECO:0000313" key="10">
    <source>
        <dbReference type="Proteomes" id="UP000179588"/>
    </source>
</evidence>
<evidence type="ECO:0000256" key="4">
    <source>
        <dbReference type="ARBA" id="ARBA00023027"/>
    </source>
</evidence>
<dbReference type="InterPro" id="IPR012340">
    <property type="entry name" value="NA-bd_OB-fold"/>
</dbReference>
<comment type="similarity">
    <text evidence="7">Belongs to the NAD-dependent DNA ligase family. LigB subfamily.</text>
</comment>
<keyword evidence="4 7" id="KW-0520">NAD</keyword>
<evidence type="ECO:0000256" key="1">
    <source>
        <dbReference type="ARBA" id="ARBA00022598"/>
    </source>
</evidence>